<dbReference type="AlphaFoldDB" id="A0A7X5ZP74"/>
<proteinExistence type="predicted"/>
<keyword evidence="1" id="KW-0812">Transmembrane</keyword>
<keyword evidence="1" id="KW-1133">Transmembrane helix</keyword>
<comment type="caution">
    <text evidence="2">The sequence shown here is derived from an EMBL/GenBank/DDBJ whole genome shotgun (WGS) entry which is preliminary data.</text>
</comment>
<reference evidence="2 3" key="1">
    <citation type="submission" date="2020-03" db="EMBL/GenBank/DDBJ databases">
        <title>Sequencing the genomes of 1000 actinobacteria strains.</title>
        <authorList>
            <person name="Klenk H.-P."/>
        </authorList>
    </citation>
    <scope>NUCLEOTIDE SEQUENCE [LARGE SCALE GENOMIC DNA]</scope>
    <source>
        <strain evidence="2 3">DSM 45685</strain>
    </source>
</reference>
<evidence type="ECO:0000313" key="3">
    <source>
        <dbReference type="Proteomes" id="UP000545493"/>
    </source>
</evidence>
<protein>
    <submittedName>
        <fullName evidence="2">Uncharacterized protein</fullName>
    </submittedName>
</protein>
<evidence type="ECO:0000256" key="1">
    <source>
        <dbReference type="SAM" id="Phobius"/>
    </source>
</evidence>
<accession>A0A7X5ZP74</accession>
<dbReference type="Proteomes" id="UP000545493">
    <property type="component" value="Unassembled WGS sequence"/>
</dbReference>
<evidence type="ECO:0000313" key="2">
    <source>
        <dbReference type="EMBL" id="NIJ10508.1"/>
    </source>
</evidence>
<gene>
    <name evidence="2" type="ORF">FHU38_000852</name>
</gene>
<keyword evidence="3" id="KW-1185">Reference proteome</keyword>
<feature type="transmembrane region" description="Helical" evidence="1">
    <location>
        <begin position="30"/>
        <end position="53"/>
    </location>
</feature>
<dbReference type="RefSeq" id="WP_167166661.1">
    <property type="nucleotide sequence ID" value="NZ_JAAOYM010000001.1"/>
</dbReference>
<organism evidence="2 3">
    <name type="scientific">Saccharomonospora amisosensis</name>
    <dbReference type="NCBI Taxonomy" id="1128677"/>
    <lineage>
        <taxon>Bacteria</taxon>
        <taxon>Bacillati</taxon>
        <taxon>Actinomycetota</taxon>
        <taxon>Actinomycetes</taxon>
        <taxon>Pseudonocardiales</taxon>
        <taxon>Pseudonocardiaceae</taxon>
        <taxon>Saccharomonospora</taxon>
    </lineage>
</organism>
<sequence>MLTYFIAIIGLCRARLDELRSDERGYSTEAVLVTALLVAAAIAVIAIIVAAVTRKAGEINDKM</sequence>
<keyword evidence="1" id="KW-0472">Membrane</keyword>
<dbReference type="EMBL" id="JAAOYM010000001">
    <property type="protein sequence ID" value="NIJ10508.1"/>
    <property type="molecule type" value="Genomic_DNA"/>
</dbReference>
<name>A0A7X5ZP74_9PSEU</name>